<dbReference type="EMBL" id="AQHR01000050">
    <property type="protein sequence ID" value="EON77641.1"/>
    <property type="molecule type" value="Genomic_DNA"/>
</dbReference>
<feature type="chain" id="PRO_5004451148" description="Secretion system C-terminal sorting domain-containing protein" evidence="1">
    <location>
        <begin position="26"/>
        <end position="145"/>
    </location>
</feature>
<dbReference type="Proteomes" id="UP000013909">
    <property type="component" value="Unassembled WGS sequence"/>
</dbReference>
<dbReference type="AlphaFoldDB" id="R7ZU17"/>
<proteinExistence type="predicted"/>
<sequence>MKVLIVNFATLFCLLFIGASQEGFAGAAANEDPDNILTPVDKDGRYARLDVTTLPMDTPVAVRVRDSSQRLVYEFDVVNKGQRAVLVNFNHLKPGIYSVTIIREEDDVVRKNLTLYWYEITVNSVVVLEEDRGQEGHWPLFAIPQ</sequence>
<gene>
    <name evidence="2" type="ORF">ADIS_1860</name>
</gene>
<evidence type="ECO:0000313" key="2">
    <source>
        <dbReference type="EMBL" id="EON77641.1"/>
    </source>
</evidence>
<evidence type="ECO:0000256" key="1">
    <source>
        <dbReference type="SAM" id="SignalP"/>
    </source>
</evidence>
<evidence type="ECO:0000313" key="3">
    <source>
        <dbReference type="Proteomes" id="UP000013909"/>
    </source>
</evidence>
<evidence type="ECO:0008006" key="4">
    <source>
        <dbReference type="Google" id="ProtNLM"/>
    </source>
</evidence>
<name>R7ZU17_9BACT</name>
<reference evidence="2 3" key="1">
    <citation type="submission" date="2013-02" db="EMBL/GenBank/DDBJ databases">
        <title>A novel strain isolated from Lonar lake, Maharashtra, India.</title>
        <authorList>
            <person name="Singh A."/>
        </authorList>
    </citation>
    <scope>NUCLEOTIDE SEQUENCE [LARGE SCALE GENOMIC DNA]</scope>
    <source>
        <strain evidence="2 3">AK24</strain>
    </source>
</reference>
<comment type="caution">
    <text evidence="2">The sequence shown here is derived from an EMBL/GenBank/DDBJ whole genome shotgun (WGS) entry which is preliminary data.</text>
</comment>
<organism evidence="2 3">
    <name type="scientific">Lunatimonas lonarensis</name>
    <dbReference type="NCBI Taxonomy" id="1232681"/>
    <lineage>
        <taxon>Bacteria</taxon>
        <taxon>Pseudomonadati</taxon>
        <taxon>Bacteroidota</taxon>
        <taxon>Cytophagia</taxon>
        <taxon>Cytophagales</taxon>
        <taxon>Cyclobacteriaceae</taxon>
    </lineage>
</organism>
<protein>
    <recommendedName>
        <fullName evidence="4">Secretion system C-terminal sorting domain-containing protein</fullName>
    </recommendedName>
</protein>
<keyword evidence="1" id="KW-0732">Signal</keyword>
<keyword evidence="3" id="KW-1185">Reference proteome</keyword>
<feature type="signal peptide" evidence="1">
    <location>
        <begin position="1"/>
        <end position="25"/>
    </location>
</feature>
<dbReference type="RefSeq" id="WP_010853998.1">
    <property type="nucleotide sequence ID" value="NZ_AQHR01000050.1"/>
</dbReference>
<accession>R7ZU17</accession>